<dbReference type="PANTHER" id="PTHR30615:SF8">
    <property type="entry name" value="UPF0047 PROTEIN C4A8.02C"/>
    <property type="match status" value="1"/>
</dbReference>
<dbReference type="STRING" id="52560.SAMN04488082_103238"/>
<keyword evidence="3" id="KW-1185">Reference proteome</keyword>
<evidence type="ECO:0000256" key="1">
    <source>
        <dbReference type="ARBA" id="ARBA00005534"/>
    </source>
</evidence>
<dbReference type="NCBIfam" id="TIGR00149">
    <property type="entry name" value="TIGR00149_YjbQ"/>
    <property type="match status" value="1"/>
</dbReference>
<organism evidence="2 3">
    <name type="scientific">Desulfomicrobium apsheronum</name>
    <dbReference type="NCBI Taxonomy" id="52560"/>
    <lineage>
        <taxon>Bacteria</taxon>
        <taxon>Pseudomonadati</taxon>
        <taxon>Thermodesulfobacteriota</taxon>
        <taxon>Desulfovibrionia</taxon>
        <taxon>Desulfovibrionales</taxon>
        <taxon>Desulfomicrobiaceae</taxon>
        <taxon>Desulfomicrobium</taxon>
    </lineage>
</organism>
<evidence type="ECO:0000313" key="3">
    <source>
        <dbReference type="Proteomes" id="UP000198635"/>
    </source>
</evidence>
<dbReference type="OrthoDB" id="9801725at2"/>
<dbReference type="Gene3D" id="2.60.120.460">
    <property type="entry name" value="YjbQ-like"/>
    <property type="match status" value="1"/>
</dbReference>
<dbReference type="InterPro" id="IPR035917">
    <property type="entry name" value="YjbQ-like_sf"/>
</dbReference>
<evidence type="ECO:0000313" key="2">
    <source>
        <dbReference type="EMBL" id="SFJ47557.1"/>
    </source>
</evidence>
<protein>
    <submittedName>
        <fullName evidence="2">Secondary thiamine-phosphate synthase enzyme</fullName>
    </submittedName>
</protein>
<dbReference type="InterPro" id="IPR001602">
    <property type="entry name" value="UPF0047_YjbQ-like"/>
</dbReference>
<accession>A0A1I3RQK4</accession>
<dbReference type="PROSITE" id="PS01314">
    <property type="entry name" value="UPF0047"/>
    <property type="match status" value="1"/>
</dbReference>
<dbReference type="Proteomes" id="UP000198635">
    <property type="component" value="Unassembled WGS sequence"/>
</dbReference>
<dbReference type="AlphaFoldDB" id="A0A1I3RQK4"/>
<dbReference type="SUPFAM" id="SSF111038">
    <property type="entry name" value="YjbQ-like"/>
    <property type="match status" value="1"/>
</dbReference>
<name>A0A1I3RQK4_9BACT</name>
<dbReference type="RefSeq" id="WP_092373079.1">
    <property type="nucleotide sequence ID" value="NZ_FORX01000003.1"/>
</dbReference>
<dbReference type="Pfam" id="PF01894">
    <property type="entry name" value="YjbQ"/>
    <property type="match status" value="1"/>
</dbReference>
<dbReference type="PIRSF" id="PIRSF004681">
    <property type="entry name" value="UCP004681"/>
    <property type="match status" value="1"/>
</dbReference>
<comment type="similarity">
    <text evidence="1">Belongs to the UPF0047 family.</text>
</comment>
<reference evidence="3" key="1">
    <citation type="submission" date="2016-10" db="EMBL/GenBank/DDBJ databases">
        <authorList>
            <person name="Varghese N."/>
            <person name="Submissions S."/>
        </authorList>
    </citation>
    <scope>NUCLEOTIDE SEQUENCE [LARGE SCALE GENOMIC DNA]</scope>
    <source>
        <strain evidence="3">DSM 5918</strain>
    </source>
</reference>
<dbReference type="EMBL" id="FORX01000003">
    <property type="protein sequence ID" value="SFJ47557.1"/>
    <property type="molecule type" value="Genomic_DNA"/>
</dbReference>
<sequence length="130" mass="14496">MHSIQITTGTREAMIDITARLEELLQSRETTSGLMTVYTPHTTTGLTINEGADPDVCRDILAHLRTMIPQHAGFRHAEGNSDAHIKATLFGSSVQIIVHEGRLMLGTWQRIFLGEFDGPRTRTLWVRITG</sequence>
<dbReference type="PANTHER" id="PTHR30615">
    <property type="entry name" value="UNCHARACTERIZED PROTEIN YJBQ-RELATED"/>
    <property type="match status" value="1"/>
</dbReference>
<proteinExistence type="inferred from homology"/>
<gene>
    <name evidence="2" type="ORF">SAMN04488082_103238</name>
</gene>